<gene>
    <name evidence="2" type="ORF">QEG99_04020</name>
</gene>
<feature type="transmembrane region" description="Helical" evidence="1">
    <location>
        <begin position="109"/>
        <end position="130"/>
    </location>
</feature>
<feature type="transmembrane region" description="Helical" evidence="1">
    <location>
        <begin position="70"/>
        <end position="88"/>
    </location>
</feature>
<sequence length="321" mass="37591">MKFLKTLGFLSLTVTIFLISAIISVIIDFSLNIYSLESYGAIMTILSSVSLTTILILKSIYVFMYIDENIKTKLLYIFFILILLYFIKKDKSINYFDNNKKIERKMIKTIGFISLAEKIVILIAIILFAYSRIIGQYLFNILSKDIGAEMFIFSIFCWIITSVIAIWTFAFKVIYIKMEINESKKNKLFIIFFTLINLYFLNYQIDEQEINDDEKSKKQNLVLQIMGYLSLLLKIIILISTILLILSINDYNFANGKLSDPTFLSVITPCFILIWNFIIKVLFVHYELKICKKKKMLYIFLTLISYYVIKTKNKSLECKIN</sequence>
<evidence type="ECO:0000256" key="1">
    <source>
        <dbReference type="SAM" id="Phobius"/>
    </source>
</evidence>
<evidence type="ECO:0008006" key="4">
    <source>
        <dbReference type="Google" id="ProtNLM"/>
    </source>
</evidence>
<keyword evidence="3" id="KW-1185">Reference proteome</keyword>
<evidence type="ECO:0000313" key="3">
    <source>
        <dbReference type="Proteomes" id="UP001179842"/>
    </source>
</evidence>
<proteinExistence type="predicted"/>
<feature type="transmembrane region" description="Helical" evidence="1">
    <location>
        <begin position="261"/>
        <end position="283"/>
    </location>
</feature>
<feature type="transmembrane region" description="Helical" evidence="1">
    <location>
        <begin position="225"/>
        <end position="249"/>
    </location>
</feature>
<name>A0ABY8LTN3_9BACT</name>
<feature type="transmembrane region" description="Helical" evidence="1">
    <location>
        <begin position="150"/>
        <end position="176"/>
    </location>
</feature>
<keyword evidence="1" id="KW-0472">Membrane</keyword>
<accession>A0ABY8LTN3</accession>
<evidence type="ECO:0000313" key="2">
    <source>
        <dbReference type="EMBL" id="WGI36602.1"/>
    </source>
</evidence>
<keyword evidence="1" id="KW-1133">Transmembrane helix</keyword>
<dbReference type="Proteomes" id="UP001179842">
    <property type="component" value="Chromosome"/>
</dbReference>
<feature type="transmembrane region" description="Helical" evidence="1">
    <location>
        <begin position="188"/>
        <end position="205"/>
    </location>
</feature>
<reference evidence="2" key="1">
    <citation type="submission" date="2023-04" db="EMBL/GenBank/DDBJ databases">
        <title>Completed genome of Mycoplasma lagogenitalium type strain 12MS.</title>
        <authorList>
            <person name="Spergser J."/>
        </authorList>
    </citation>
    <scope>NUCLEOTIDE SEQUENCE</scope>
    <source>
        <strain evidence="2">12MS</strain>
    </source>
</reference>
<protein>
    <recommendedName>
        <fullName evidence="4">Beta-carotene 15,15'-monooxygenase</fullName>
    </recommendedName>
</protein>
<dbReference type="RefSeq" id="WP_280101903.1">
    <property type="nucleotide sequence ID" value="NZ_CP122979.1"/>
</dbReference>
<organism evidence="2 3">
    <name type="scientific">Mesomycoplasma lagogenitalium</name>
    <dbReference type="NCBI Taxonomy" id="171286"/>
    <lineage>
        <taxon>Bacteria</taxon>
        <taxon>Bacillati</taxon>
        <taxon>Mycoplasmatota</taxon>
        <taxon>Mycoplasmoidales</taxon>
        <taxon>Metamycoplasmataceae</taxon>
        <taxon>Mesomycoplasma</taxon>
    </lineage>
</organism>
<dbReference type="EMBL" id="CP122979">
    <property type="protein sequence ID" value="WGI36602.1"/>
    <property type="molecule type" value="Genomic_DNA"/>
</dbReference>
<feature type="transmembrane region" description="Helical" evidence="1">
    <location>
        <begin position="6"/>
        <end position="27"/>
    </location>
</feature>
<keyword evidence="1" id="KW-0812">Transmembrane</keyword>
<feature type="transmembrane region" description="Helical" evidence="1">
    <location>
        <begin position="39"/>
        <end position="64"/>
    </location>
</feature>